<dbReference type="PROSITE" id="PS51257">
    <property type="entry name" value="PROKAR_LIPOPROTEIN"/>
    <property type="match status" value="1"/>
</dbReference>
<evidence type="ECO:0000256" key="7">
    <source>
        <dbReference type="ARBA" id="ARBA00022984"/>
    </source>
</evidence>
<comment type="similarity">
    <text evidence="2">Belongs to the YkuD family.</text>
</comment>
<evidence type="ECO:0000256" key="2">
    <source>
        <dbReference type="ARBA" id="ARBA00005992"/>
    </source>
</evidence>
<dbReference type="PANTHER" id="PTHR30582">
    <property type="entry name" value="L,D-TRANSPEPTIDASE"/>
    <property type="match status" value="1"/>
</dbReference>
<evidence type="ECO:0000313" key="13">
    <source>
        <dbReference type="Proteomes" id="UP001404845"/>
    </source>
</evidence>
<name>A0ABU9ZDQ4_9HYPH</name>
<feature type="signal peptide" evidence="10">
    <location>
        <begin position="1"/>
        <end position="21"/>
    </location>
</feature>
<accession>A0ABU9ZDQ4</accession>
<proteinExistence type="inferred from homology"/>
<feature type="active site" description="Nucleophile" evidence="9">
    <location>
        <position position="192"/>
    </location>
</feature>
<evidence type="ECO:0000256" key="9">
    <source>
        <dbReference type="PROSITE-ProRule" id="PRU01373"/>
    </source>
</evidence>
<dbReference type="RefSeq" id="WP_153873831.1">
    <property type="nucleotide sequence ID" value="NZ_JACHOS010000002.1"/>
</dbReference>
<dbReference type="InterPro" id="IPR038063">
    <property type="entry name" value="Transpep_catalytic_dom"/>
</dbReference>
<feature type="chain" id="PRO_5045766964" evidence="10">
    <location>
        <begin position="22"/>
        <end position="216"/>
    </location>
</feature>
<evidence type="ECO:0000256" key="8">
    <source>
        <dbReference type="ARBA" id="ARBA00023316"/>
    </source>
</evidence>
<dbReference type="PANTHER" id="PTHR30582:SF24">
    <property type="entry name" value="L,D-TRANSPEPTIDASE ERFK_SRFK-RELATED"/>
    <property type="match status" value="1"/>
</dbReference>
<keyword evidence="10" id="KW-0732">Signal</keyword>
<keyword evidence="3" id="KW-0328">Glycosyltransferase</keyword>
<evidence type="ECO:0000259" key="11">
    <source>
        <dbReference type="PROSITE" id="PS52029"/>
    </source>
</evidence>
<dbReference type="Gene3D" id="2.40.440.10">
    <property type="entry name" value="L,D-transpeptidase catalytic domain-like"/>
    <property type="match status" value="1"/>
</dbReference>
<keyword evidence="6 9" id="KW-0133">Cell shape</keyword>
<dbReference type="Pfam" id="PF03734">
    <property type="entry name" value="YkuD"/>
    <property type="match status" value="1"/>
</dbReference>
<evidence type="ECO:0000256" key="5">
    <source>
        <dbReference type="ARBA" id="ARBA00022801"/>
    </source>
</evidence>
<protein>
    <submittedName>
        <fullName evidence="12">L,D-transpeptidase</fullName>
    </submittedName>
</protein>
<comment type="pathway">
    <text evidence="1 9">Cell wall biogenesis; peptidoglycan biosynthesis.</text>
</comment>
<keyword evidence="13" id="KW-1185">Reference proteome</keyword>
<sequence length="216" mass="23216">MRPLPARLLLAGLLPVAAGLAACQSQTAQIAAPAEAVAALPAVPQLPPGPERDAAWMKLAPKAPLDPALARTTVDFATREPVGTIVVETAERRLYLVQPGGKAMRYPVSVGRAGLAWTGRAEIDRKLEWPDWNPAPEMIGRHPDLPPRLEGGPFSPIGARALYLAQDRKDTLYRIHGTNEPETIGQAVSSGCIRMLNEDVMDLYGRVPVGTKVVVR</sequence>
<keyword evidence="8 9" id="KW-0961">Cell wall biogenesis/degradation</keyword>
<comment type="caution">
    <text evidence="12">The sequence shown here is derived from an EMBL/GenBank/DDBJ whole genome shotgun (WGS) entry which is preliminary data.</text>
</comment>
<dbReference type="SUPFAM" id="SSF141523">
    <property type="entry name" value="L,D-transpeptidase catalytic domain-like"/>
    <property type="match status" value="1"/>
</dbReference>
<reference evidence="12 13" key="1">
    <citation type="journal article" date="2023" name="PLoS ONE">
        <title>Complete genome assembly of Hawai'i environmental nontuberculous mycobacteria reveals unexpected co-isolation with methylobacteria.</title>
        <authorList>
            <person name="Hendrix J."/>
            <person name="Epperson L.E."/>
            <person name="Tong E.I."/>
            <person name="Chan Y.L."/>
            <person name="Hasan N.A."/>
            <person name="Dawrs S.N."/>
            <person name="Norton G.J."/>
            <person name="Virdi R."/>
            <person name="Crooks J.L."/>
            <person name="Chan E.D."/>
            <person name="Honda J.R."/>
            <person name="Strong M."/>
        </authorList>
    </citation>
    <scope>NUCLEOTIDE SEQUENCE [LARGE SCALE GENOMIC DNA]</scope>
    <source>
        <strain evidence="12 13">NJH_HI01</strain>
    </source>
</reference>
<keyword evidence="5" id="KW-0378">Hydrolase</keyword>
<evidence type="ECO:0000256" key="4">
    <source>
        <dbReference type="ARBA" id="ARBA00022679"/>
    </source>
</evidence>
<dbReference type="Proteomes" id="UP001404845">
    <property type="component" value="Unassembled WGS sequence"/>
</dbReference>
<evidence type="ECO:0000313" key="12">
    <source>
        <dbReference type="EMBL" id="MEN3229597.1"/>
    </source>
</evidence>
<feature type="active site" description="Proton donor/acceptor" evidence="9">
    <location>
        <position position="176"/>
    </location>
</feature>
<dbReference type="EMBL" id="JAQYXL010000001">
    <property type="protein sequence ID" value="MEN3229597.1"/>
    <property type="molecule type" value="Genomic_DNA"/>
</dbReference>
<dbReference type="PROSITE" id="PS52029">
    <property type="entry name" value="LD_TPASE"/>
    <property type="match status" value="1"/>
</dbReference>
<evidence type="ECO:0000256" key="6">
    <source>
        <dbReference type="ARBA" id="ARBA00022960"/>
    </source>
</evidence>
<evidence type="ECO:0000256" key="3">
    <source>
        <dbReference type="ARBA" id="ARBA00022676"/>
    </source>
</evidence>
<feature type="domain" description="L,D-TPase catalytic" evidence="11">
    <location>
        <begin position="83"/>
        <end position="216"/>
    </location>
</feature>
<dbReference type="CDD" id="cd16913">
    <property type="entry name" value="YkuD_like"/>
    <property type="match status" value="1"/>
</dbReference>
<keyword evidence="4" id="KW-0808">Transferase</keyword>
<organism evidence="12 13">
    <name type="scientific">Methylorubrum rhodesianum</name>
    <dbReference type="NCBI Taxonomy" id="29427"/>
    <lineage>
        <taxon>Bacteria</taxon>
        <taxon>Pseudomonadati</taxon>
        <taxon>Pseudomonadota</taxon>
        <taxon>Alphaproteobacteria</taxon>
        <taxon>Hyphomicrobiales</taxon>
        <taxon>Methylobacteriaceae</taxon>
        <taxon>Methylorubrum</taxon>
    </lineage>
</organism>
<evidence type="ECO:0000256" key="10">
    <source>
        <dbReference type="SAM" id="SignalP"/>
    </source>
</evidence>
<dbReference type="InterPro" id="IPR050979">
    <property type="entry name" value="LD-transpeptidase"/>
</dbReference>
<keyword evidence="7 9" id="KW-0573">Peptidoglycan synthesis</keyword>
<dbReference type="InterPro" id="IPR005490">
    <property type="entry name" value="LD_TPept_cat_dom"/>
</dbReference>
<gene>
    <name evidence="12" type="ORF">PUR21_18420</name>
</gene>
<evidence type="ECO:0000256" key="1">
    <source>
        <dbReference type="ARBA" id="ARBA00004752"/>
    </source>
</evidence>